<proteinExistence type="predicted"/>
<comment type="caution">
    <text evidence="3">The sequence shown here is derived from an EMBL/GenBank/DDBJ whole genome shotgun (WGS) entry which is preliminary data.</text>
</comment>
<dbReference type="PANTHER" id="PTHR46771">
    <property type="entry name" value="DETERIN"/>
    <property type="match status" value="1"/>
</dbReference>
<keyword evidence="1" id="KW-0479">Metal-binding</keyword>
<keyword evidence="2" id="KW-0862">Zinc</keyword>
<name>A0AA88L4U2_ARTSF</name>
<sequence length="188" mass="21383">MPLYHKISCTTRYHVNHGIRYSFSYQSKRRVVMGNVISQIFALVTLVHNIASSQLKCLVAQKFFFFFFFRYALPEQMSQARFYHQPTDPESDRALSFICNVCLVSWEPNDEPWSEHERHAQNCPYFGGLGTPNVPLSVTMATDSAVQHEDSGEDITCIATTSKEGIIATGMERGSVVVWNINKHLKVS</sequence>
<dbReference type="InterPro" id="IPR051190">
    <property type="entry name" value="Baculoviral_IAP"/>
</dbReference>
<dbReference type="Pfam" id="PF00653">
    <property type="entry name" value="BIR"/>
    <property type="match status" value="1"/>
</dbReference>
<dbReference type="PANTHER" id="PTHR46771:SF5">
    <property type="entry name" value="DETERIN"/>
    <property type="match status" value="1"/>
</dbReference>
<accession>A0AA88L4U2</accession>
<keyword evidence="4" id="KW-1185">Reference proteome</keyword>
<organism evidence="3 4">
    <name type="scientific">Artemia franciscana</name>
    <name type="common">Brine shrimp</name>
    <name type="synonym">Artemia sanfranciscana</name>
    <dbReference type="NCBI Taxonomy" id="6661"/>
    <lineage>
        <taxon>Eukaryota</taxon>
        <taxon>Metazoa</taxon>
        <taxon>Ecdysozoa</taxon>
        <taxon>Arthropoda</taxon>
        <taxon>Crustacea</taxon>
        <taxon>Branchiopoda</taxon>
        <taxon>Anostraca</taxon>
        <taxon>Artemiidae</taxon>
        <taxon>Artemia</taxon>
    </lineage>
</organism>
<dbReference type="SMART" id="SM00238">
    <property type="entry name" value="BIR"/>
    <property type="match status" value="1"/>
</dbReference>
<dbReference type="SUPFAM" id="SSF57924">
    <property type="entry name" value="Inhibitor of apoptosis (IAP) repeat"/>
    <property type="match status" value="1"/>
</dbReference>
<dbReference type="PROSITE" id="PS50143">
    <property type="entry name" value="BIR_REPEAT_2"/>
    <property type="match status" value="1"/>
</dbReference>
<evidence type="ECO:0000313" key="4">
    <source>
        <dbReference type="Proteomes" id="UP001187531"/>
    </source>
</evidence>
<dbReference type="Proteomes" id="UP001187531">
    <property type="component" value="Unassembled WGS sequence"/>
</dbReference>
<gene>
    <name evidence="3" type="ORF">QYM36_015613</name>
</gene>
<protein>
    <submittedName>
        <fullName evidence="3">Uncharacterized protein</fullName>
    </submittedName>
</protein>
<dbReference type="EMBL" id="JAVRJZ010000019">
    <property type="protein sequence ID" value="KAK2707985.1"/>
    <property type="molecule type" value="Genomic_DNA"/>
</dbReference>
<evidence type="ECO:0000256" key="2">
    <source>
        <dbReference type="ARBA" id="ARBA00022833"/>
    </source>
</evidence>
<dbReference type="GO" id="GO:0046872">
    <property type="term" value="F:metal ion binding"/>
    <property type="evidence" value="ECO:0007669"/>
    <property type="project" value="UniProtKB-KW"/>
</dbReference>
<reference evidence="3" key="1">
    <citation type="submission" date="2023-07" db="EMBL/GenBank/DDBJ databases">
        <title>Chromosome-level genome assembly of Artemia franciscana.</title>
        <authorList>
            <person name="Jo E."/>
        </authorList>
    </citation>
    <scope>NUCLEOTIDE SEQUENCE</scope>
    <source>
        <tissue evidence="3">Whole body</tissue>
    </source>
</reference>
<evidence type="ECO:0000313" key="3">
    <source>
        <dbReference type="EMBL" id="KAK2707985.1"/>
    </source>
</evidence>
<dbReference type="AlphaFoldDB" id="A0AA88L4U2"/>
<evidence type="ECO:0000256" key="1">
    <source>
        <dbReference type="ARBA" id="ARBA00022723"/>
    </source>
</evidence>
<dbReference type="InterPro" id="IPR001370">
    <property type="entry name" value="BIR_rpt"/>
</dbReference>
<dbReference type="Gene3D" id="1.10.1170.10">
    <property type="entry name" value="Inhibitor Of Apoptosis Protein (2mihbC-IAP-1), Chain A"/>
    <property type="match status" value="1"/>
</dbReference>